<dbReference type="InterPro" id="IPR038606">
    <property type="entry name" value="To_sf"/>
</dbReference>
<accession>A0A8S1BDV3</accession>
<feature type="compositionally biased region" description="Basic and acidic residues" evidence="1">
    <location>
        <begin position="398"/>
        <end position="415"/>
    </location>
</feature>
<feature type="chain" id="PRO_5035821578" evidence="2">
    <location>
        <begin position="22"/>
        <end position="438"/>
    </location>
</feature>
<organism evidence="3 4">
    <name type="scientific">Arctia plantaginis</name>
    <name type="common">Wood tiger moth</name>
    <name type="synonym">Phalaena plantaginis</name>
    <dbReference type="NCBI Taxonomy" id="874455"/>
    <lineage>
        <taxon>Eukaryota</taxon>
        <taxon>Metazoa</taxon>
        <taxon>Ecdysozoa</taxon>
        <taxon>Arthropoda</taxon>
        <taxon>Hexapoda</taxon>
        <taxon>Insecta</taxon>
        <taxon>Pterygota</taxon>
        <taxon>Neoptera</taxon>
        <taxon>Endopterygota</taxon>
        <taxon>Lepidoptera</taxon>
        <taxon>Glossata</taxon>
        <taxon>Ditrysia</taxon>
        <taxon>Noctuoidea</taxon>
        <taxon>Erebidae</taxon>
        <taxon>Arctiinae</taxon>
        <taxon>Arctia</taxon>
    </lineage>
</organism>
<comment type="caution">
    <text evidence="3">The sequence shown here is derived from an EMBL/GenBank/DDBJ whole genome shotgun (WGS) entry which is preliminary data.</text>
</comment>
<feature type="signal peptide" evidence="2">
    <location>
        <begin position="1"/>
        <end position="21"/>
    </location>
</feature>
<evidence type="ECO:0000313" key="3">
    <source>
        <dbReference type="EMBL" id="CAB3256034.1"/>
    </source>
</evidence>
<sequence length="438" mass="50320">MFFSRPIFFVLGLVLLNSVHTRSNKVCDFKDVRCLTNGANNNLKKMILGIKGVVESSDPLHLPECEGEMKTEKVLKYKIKNGTLSGMKSCRYTYHKMFAEDSTYRTEFLCDQLVLSHYFEAKGYIGPVEIDGQGYLDLTLNNYVLKFNGEFGQFISEKDQKPHWTIKTCHYGFEPRGKVEVDIKSAVHSDKAKSDLAKAYLQQHPNLLEEAARYPVLENYMKIFIKNLDTQLRATPADENVNAEHHRDNALGFLSRILGKRFQNPIIAIIDTGSTFKTPLRTVDVQNKNVDEKKALRYLKDIIQSTGDENNPNVKRTNEKFGNALRTRCEKYIECKIKCKKKKDPCENICQNKYDDLNVCETTKDKWLTKTNRQVYNYLKKNPPQYNKNKFTSTKGPKWADSDECKSSDECESSDECKTSDECKIEIPINCESSDSCN</sequence>
<proteinExistence type="predicted"/>
<feature type="region of interest" description="Disordered" evidence="1">
    <location>
        <begin position="387"/>
        <end position="415"/>
    </location>
</feature>
<evidence type="ECO:0000313" key="4">
    <source>
        <dbReference type="Proteomes" id="UP000494106"/>
    </source>
</evidence>
<keyword evidence="2" id="KW-0732">Signal</keyword>
<name>A0A8S1BDV3_ARCPL</name>
<dbReference type="AlphaFoldDB" id="A0A8S1BDV3"/>
<dbReference type="EMBL" id="CADEBC010000584">
    <property type="protein sequence ID" value="CAB3256034.1"/>
    <property type="molecule type" value="Genomic_DNA"/>
</dbReference>
<dbReference type="Pfam" id="PF06585">
    <property type="entry name" value="JHBP"/>
    <property type="match status" value="1"/>
</dbReference>
<evidence type="ECO:0000256" key="1">
    <source>
        <dbReference type="SAM" id="MobiDB-lite"/>
    </source>
</evidence>
<keyword evidence="4" id="KW-1185">Reference proteome</keyword>
<reference evidence="3 4" key="1">
    <citation type="submission" date="2020-04" db="EMBL/GenBank/DDBJ databases">
        <authorList>
            <person name="Wallbank WR R."/>
            <person name="Pardo Diaz C."/>
            <person name="Kozak K."/>
            <person name="Martin S."/>
            <person name="Jiggins C."/>
            <person name="Moest M."/>
            <person name="Warren A I."/>
            <person name="Byers J.R.P. K."/>
            <person name="Montejo-Kovacevich G."/>
            <person name="Yen C E."/>
        </authorList>
    </citation>
    <scope>NUCLEOTIDE SEQUENCE [LARGE SCALE GENOMIC DNA]</scope>
</reference>
<dbReference type="SMART" id="SM00700">
    <property type="entry name" value="JHBP"/>
    <property type="match status" value="1"/>
</dbReference>
<dbReference type="Proteomes" id="UP000494106">
    <property type="component" value="Unassembled WGS sequence"/>
</dbReference>
<dbReference type="Gene3D" id="3.15.10.30">
    <property type="entry name" value="Haemolymph juvenile hormone binding protein"/>
    <property type="match status" value="1"/>
</dbReference>
<protein>
    <submittedName>
        <fullName evidence="3">Uncharacterized protein</fullName>
    </submittedName>
</protein>
<gene>
    <name evidence="3" type="ORF">APLA_LOCUS15118</name>
</gene>
<dbReference type="OrthoDB" id="7251644at2759"/>
<evidence type="ECO:0000256" key="2">
    <source>
        <dbReference type="SAM" id="SignalP"/>
    </source>
</evidence>
<dbReference type="InterPro" id="IPR010562">
    <property type="entry name" value="Haemolymph_juvenile_hormone-bd"/>
</dbReference>